<evidence type="ECO:0000313" key="2">
    <source>
        <dbReference type="Proteomes" id="UP000424209"/>
    </source>
</evidence>
<dbReference type="EMBL" id="MN648195">
    <property type="protein sequence ID" value="QGT53878.1"/>
    <property type="molecule type" value="Genomic_DNA"/>
</dbReference>
<name>A0A650EWB2_9CAUD</name>
<accession>A0A650EWB2</accession>
<dbReference type="Proteomes" id="UP000424209">
    <property type="component" value="Segment"/>
</dbReference>
<sequence>MNTTYLNPVDFAEGDKISFTPEGLRHIKPLIKKTPELGKHSIFVIEKVRETPAEDEFTELLDMTKGCVALKALSTGVVFEINPLDEDFWAFFTNFTSHFFVKVQYANWNGF</sequence>
<evidence type="ECO:0000313" key="1">
    <source>
        <dbReference type="EMBL" id="QGT53878.1"/>
    </source>
</evidence>
<reference evidence="1 2" key="1">
    <citation type="submission" date="2019-11" db="EMBL/GenBank/DDBJ databases">
        <authorList>
            <person name="Shneider M.M."/>
            <person name="Evseev P.V."/>
            <person name="Timoshina O.Y."/>
            <person name="Mikhailova Y.V."/>
            <person name="Shelenkov A.A."/>
            <person name="Yanushevich Y."/>
            <person name="Shagin Y.A."/>
            <person name="Popova A.V."/>
            <person name="Miroshnikov K.A."/>
        </authorList>
    </citation>
    <scope>NUCLEOTIDE SEQUENCE [LARGE SCALE GENOMIC DNA]</scope>
</reference>
<gene>
    <name evidence="1" type="ORF">Konradin_115</name>
</gene>
<proteinExistence type="predicted"/>
<protein>
    <submittedName>
        <fullName evidence="1">Putative peptidase inhibitor</fullName>
    </submittedName>
</protein>
<keyword evidence="2" id="KW-1185">Reference proteome</keyword>
<organism evidence="1 2">
    <name type="scientific">Acinetobacter phage vB_AbaM_Konradin</name>
    <dbReference type="NCBI Taxonomy" id="2666257"/>
    <lineage>
        <taxon>Viruses</taxon>
        <taxon>Duplodnaviria</taxon>
        <taxon>Heunggongvirae</taxon>
        <taxon>Uroviricota</taxon>
        <taxon>Caudoviricetes</taxon>
        <taxon>Pantevenvirales</taxon>
        <taxon>Straboviridae</taxon>
        <taxon>Twarogvirinae</taxon>
        <taxon>Lazarusvirus</taxon>
        <taxon>Lazarusvirus kronadin</taxon>
    </lineage>
</organism>